<proteinExistence type="predicted"/>
<dbReference type="OrthoDB" id="4521223at2759"/>
<protein>
    <recommendedName>
        <fullName evidence="8">Sphingoid long-chain base transporter RSB1</fullName>
    </recommendedName>
</protein>
<keyword evidence="4 5" id="KW-0472">Membrane</keyword>
<keyword evidence="7" id="KW-1185">Reference proteome</keyword>
<evidence type="ECO:0000256" key="1">
    <source>
        <dbReference type="ARBA" id="ARBA00004141"/>
    </source>
</evidence>
<evidence type="ECO:0000256" key="3">
    <source>
        <dbReference type="ARBA" id="ARBA00022989"/>
    </source>
</evidence>
<sequence>MSLPQGLSPLPKGAIVFGPKTNCTIEICDPRYSVPGLQPSLAANSLFIALFAIAGIIHLYLGWRWKSWFFMWCMIVGCISGIVGYAGRILLHYNPFSFRAFLVQTTCVITAPIYFCAAIYVTLALTIEYLSPELSRFKPKLFYWIFIPCDLLALLIQAAGGGLSTSSQGKSQMGVDLALAGLALQVTAILAFCGFMLDFLWRYSRSQHANKEKISARLKIFLTFLAISILLILTRCAYRLAELHEGYRGELVRDEPLYILFEGV</sequence>
<reference evidence="6" key="1">
    <citation type="submission" date="2021-07" db="EMBL/GenBank/DDBJ databases">
        <title>Elsinoe batatas strain:CRI-CJ2 Genome sequencing and assembly.</title>
        <authorList>
            <person name="Huang L."/>
        </authorList>
    </citation>
    <scope>NUCLEOTIDE SEQUENCE</scope>
    <source>
        <strain evidence="6">CRI-CJ2</strain>
    </source>
</reference>
<name>A0A8K0KT60_9PEZI</name>
<dbReference type="Pfam" id="PF04479">
    <property type="entry name" value="RTA1"/>
    <property type="match status" value="1"/>
</dbReference>
<dbReference type="AlphaFoldDB" id="A0A8K0KT60"/>
<dbReference type="GO" id="GO:0000324">
    <property type="term" value="C:fungal-type vacuole"/>
    <property type="evidence" value="ECO:0007669"/>
    <property type="project" value="TreeGrafter"/>
</dbReference>
<dbReference type="PANTHER" id="PTHR31465:SF9">
    <property type="entry name" value="SPHINGOID LONG-CHAIN BASE TRANSPORTER RSB1"/>
    <property type="match status" value="1"/>
</dbReference>
<evidence type="ECO:0000313" key="6">
    <source>
        <dbReference type="EMBL" id="KAG8623456.1"/>
    </source>
</evidence>
<comment type="subcellular location">
    <subcellularLocation>
        <location evidence="1">Membrane</location>
        <topology evidence="1">Multi-pass membrane protein</topology>
    </subcellularLocation>
</comment>
<keyword evidence="2 5" id="KW-0812">Transmembrane</keyword>
<evidence type="ECO:0000313" key="7">
    <source>
        <dbReference type="Proteomes" id="UP000809789"/>
    </source>
</evidence>
<evidence type="ECO:0000256" key="5">
    <source>
        <dbReference type="SAM" id="Phobius"/>
    </source>
</evidence>
<dbReference type="InterPro" id="IPR007568">
    <property type="entry name" value="RTA1"/>
</dbReference>
<dbReference type="Proteomes" id="UP000809789">
    <property type="component" value="Unassembled WGS sequence"/>
</dbReference>
<feature type="transmembrane region" description="Helical" evidence="5">
    <location>
        <begin position="111"/>
        <end position="129"/>
    </location>
</feature>
<comment type="caution">
    <text evidence="6">The sequence shown here is derived from an EMBL/GenBank/DDBJ whole genome shotgun (WGS) entry which is preliminary data.</text>
</comment>
<organism evidence="6 7">
    <name type="scientific">Elsinoe batatas</name>
    <dbReference type="NCBI Taxonomy" id="2601811"/>
    <lineage>
        <taxon>Eukaryota</taxon>
        <taxon>Fungi</taxon>
        <taxon>Dikarya</taxon>
        <taxon>Ascomycota</taxon>
        <taxon>Pezizomycotina</taxon>
        <taxon>Dothideomycetes</taxon>
        <taxon>Dothideomycetidae</taxon>
        <taxon>Myriangiales</taxon>
        <taxon>Elsinoaceae</taxon>
        <taxon>Elsinoe</taxon>
    </lineage>
</organism>
<evidence type="ECO:0000256" key="4">
    <source>
        <dbReference type="ARBA" id="ARBA00023136"/>
    </source>
</evidence>
<dbReference type="PANTHER" id="PTHR31465">
    <property type="entry name" value="PROTEIN RTA1-RELATED"/>
    <property type="match status" value="1"/>
</dbReference>
<evidence type="ECO:0008006" key="8">
    <source>
        <dbReference type="Google" id="ProtNLM"/>
    </source>
</evidence>
<keyword evidence="3 5" id="KW-1133">Transmembrane helix</keyword>
<gene>
    <name evidence="6" type="ORF">KVT40_008432</name>
</gene>
<dbReference type="GO" id="GO:0005886">
    <property type="term" value="C:plasma membrane"/>
    <property type="evidence" value="ECO:0007669"/>
    <property type="project" value="TreeGrafter"/>
</dbReference>
<dbReference type="EMBL" id="JAESVG020000010">
    <property type="protein sequence ID" value="KAG8623456.1"/>
    <property type="molecule type" value="Genomic_DNA"/>
</dbReference>
<feature type="transmembrane region" description="Helical" evidence="5">
    <location>
        <begin position="41"/>
        <end position="61"/>
    </location>
</feature>
<evidence type="ECO:0000256" key="2">
    <source>
        <dbReference type="ARBA" id="ARBA00022692"/>
    </source>
</evidence>
<accession>A0A8K0KT60</accession>
<feature type="transmembrane region" description="Helical" evidence="5">
    <location>
        <begin position="220"/>
        <end position="241"/>
    </location>
</feature>
<feature type="transmembrane region" description="Helical" evidence="5">
    <location>
        <begin position="141"/>
        <end position="159"/>
    </location>
</feature>
<feature type="transmembrane region" description="Helical" evidence="5">
    <location>
        <begin position="179"/>
        <end position="200"/>
    </location>
</feature>
<feature type="transmembrane region" description="Helical" evidence="5">
    <location>
        <begin position="68"/>
        <end position="91"/>
    </location>
</feature>